<dbReference type="AlphaFoldDB" id="A0A8J3DRL9"/>
<reference evidence="1" key="2">
    <citation type="submission" date="2020-09" db="EMBL/GenBank/DDBJ databases">
        <authorList>
            <person name="Sun Q."/>
            <person name="Kim S."/>
        </authorList>
    </citation>
    <scope>NUCLEOTIDE SEQUENCE</scope>
    <source>
        <strain evidence="1">KCTC 42249</strain>
    </source>
</reference>
<name>A0A8J3DRL9_9HYPH</name>
<reference evidence="1" key="1">
    <citation type="journal article" date="2014" name="Int. J. Syst. Evol. Microbiol.">
        <title>Complete genome sequence of Corynebacterium casei LMG S-19264T (=DSM 44701T), isolated from a smear-ripened cheese.</title>
        <authorList>
            <consortium name="US DOE Joint Genome Institute (JGI-PGF)"/>
            <person name="Walter F."/>
            <person name="Albersmeier A."/>
            <person name="Kalinowski J."/>
            <person name="Ruckert C."/>
        </authorList>
    </citation>
    <scope>NUCLEOTIDE SEQUENCE</scope>
    <source>
        <strain evidence="1">KCTC 42249</strain>
    </source>
</reference>
<dbReference type="RefSeq" id="WP_189505552.1">
    <property type="nucleotide sequence ID" value="NZ_BMZQ01000002.1"/>
</dbReference>
<organism evidence="1 2">
    <name type="scientific">Tianweitania populi</name>
    <dbReference type="NCBI Taxonomy" id="1607949"/>
    <lineage>
        <taxon>Bacteria</taxon>
        <taxon>Pseudomonadati</taxon>
        <taxon>Pseudomonadota</taxon>
        <taxon>Alphaproteobacteria</taxon>
        <taxon>Hyphomicrobiales</taxon>
        <taxon>Phyllobacteriaceae</taxon>
        <taxon>Tianweitania</taxon>
    </lineage>
</organism>
<evidence type="ECO:0000313" key="1">
    <source>
        <dbReference type="EMBL" id="GHD19700.1"/>
    </source>
</evidence>
<dbReference type="Proteomes" id="UP000630142">
    <property type="component" value="Unassembled WGS sequence"/>
</dbReference>
<evidence type="ECO:0000313" key="2">
    <source>
        <dbReference type="Proteomes" id="UP000630142"/>
    </source>
</evidence>
<dbReference type="EMBL" id="BMZQ01000002">
    <property type="protein sequence ID" value="GHD19700.1"/>
    <property type="molecule type" value="Genomic_DNA"/>
</dbReference>
<keyword evidence="2" id="KW-1185">Reference proteome</keyword>
<protein>
    <recommendedName>
        <fullName evidence="3">Co-chaperone DjlA N-terminal domain-containing protein</fullName>
    </recommendedName>
</protein>
<comment type="caution">
    <text evidence="1">The sequence shown here is derived from an EMBL/GenBank/DDBJ whole genome shotgun (WGS) entry which is preliminary data.</text>
</comment>
<evidence type="ECO:0008006" key="3">
    <source>
        <dbReference type="Google" id="ProtNLM"/>
    </source>
</evidence>
<gene>
    <name evidence="1" type="ORF">GCM10016234_31690</name>
</gene>
<accession>A0A8J3DRL9</accession>
<sequence length="176" mass="19581">MHILIAIVGIVAAAAFWWYRIQYMGKAAGEVADAIGHVRGNIRRNAMRKKSAISPVTAIDDPVVAAATLILAIAAEDALISDELEERLRLEVATIAASDRQVDEAVVYAKWATNQVADVPIVIDKAAALLKDKLSEHEKEQLLGMVQNVTLREDRHHMFERRIELLRRKLGLIVRD</sequence>
<proteinExistence type="predicted"/>